<dbReference type="RefSeq" id="WP_146446758.1">
    <property type="nucleotide sequence ID" value="NZ_SJPR01000010.1"/>
</dbReference>
<feature type="compositionally biased region" description="Basic and acidic residues" evidence="1">
    <location>
        <begin position="51"/>
        <end position="72"/>
    </location>
</feature>
<dbReference type="EMBL" id="SJPR01000010">
    <property type="protein sequence ID" value="TWT92460.1"/>
    <property type="molecule type" value="Genomic_DNA"/>
</dbReference>
<evidence type="ECO:0000313" key="3">
    <source>
        <dbReference type="Proteomes" id="UP000317421"/>
    </source>
</evidence>
<proteinExistence type="predicted"/>
<gene>
    <name evidence="2" type="ORF">Pla108_40860</name>
</gene>
<organism evidence="2 3">
    <name type="scientific">Botrimarina colliarenosi</name>
    <dbReference type="NCBI Taxonomy" id="2528001"/>
    <lineage>
        <taxon>Bacteria</taxon>
        <taxon>Pseudomonadati</taxon>
        <taxon>Planctomycetota</taxon>
        <taxon>Planctomycetia</taxon>
        <taxon>Pirellulales</taxon>
        <taxon>Lacipirellulaceae</taxon>
        <taxon>Botrimarina</taxon>
    </lineage>
</organism>
<comment type="caution">
    <text evidence="2">The sequence shown here is derived from an EMBL/GenBank/DDBJ whole genome shotgun (WGS) entry which is preliminary data.</text>
</comment>
<evidence type="ECO:0000313" key="2">
    <source>
        <dbReference type="EMBL" id="TWT92460.1"/>
    </source>
</evidence>
<accession>A0A5C5ZZG1</accession>
<dbReference type="Proteomes" id="UP000317421">
    <property type="component" value="Unassembled WGS sequence"/>
</dbReference>
<reference evidence="2 3" key="1">
    <citation type="submission" date="2019-02" db="EMBL/GenBank/DDBJ databases">
        <title>Deep-cultivation of Planctomycetes and their phenomic and genomic characterization uncovers novel biology.</title>
        <authorList>
            <person name="Wiegand S."/>
            <person name="Jogler M."/>
            <person name="Boedeker C."/>
            <person name="Pinto D."/>
            <person name="Vollmers J."/>
            <person name="Rivas-Marin E."/>
            <person name="Kohn T."/>
            <person name="Peeters S.H."/>
            <person name="Heuer A."/>
            <person name="Rast P."/>
            <person name="Oberbeckmann S."/>
            <person name="Bunk B."/>
            <person name="Jeske O."/>
            <person name="Meyerdierks A."/>
            <person name="Storesund J.E."/>
            <person name="Kallscheuer N."/>
            <person name="Luecker S."/>
            <person name="Lage O.M."/>
            <person name="Pohl T."/>
            <person name="Merkel B.J."/>
            <person name="Hornburger P."/>
            <person name="Mueller R.-W."/>
            <person name="Bruemmer F."/>
            <person name="Labrenz M."/>
            <person name="Spormann A.M."/>
            <person name="Op Den Camp H."/>
            <person name="Overmann J."/>
            <person name="Amann R."/>
            <person name="Jetten M.S.M."/>
            <person name="Mascher T."/>
            <person name="Medema M.H."/>
            <person name="Devos D.P."/>
            <person name="Kaster A.-K."/>
            <person name="Ovreas L."/>
            <person name="Rohde M."/>
            <person name="Galperin M.Y."/>
            <person name="Jogler C."/>
        </authorList>
    </citation>
    <scope>NUCLEOTIDE SEQUENCE [LARGE SCALE GENOMIC DNA]</scope>
    <source>
        <strain evidence="2 3">Pla108</strain>
    </source>
</reference>
<protein>
    <submittedName>
        <fullName evidence="2">Uncharacterized protein</fullName>
    </submittedName>
</protein>
<keyword evidence="3" id="KW-1185">Reference proteome</keyword>
<evidence type="ECO:0000256" key="1">
    <source>
        <dbReference type="SAM" id="MobiDB-lite"/>
    </source>
</evidence>
<dbReference type="AlphaFoldDB" id="A0A5C5ZZG1"/>
<feature type="region of interest" description="Disordered" evidence="1">
    <location>
        <begin position="51"/>
        <end position="78"/>
    </location>
</feature>
<name>A0A5C5ZZG1_9BACT</name>
<sequence>MNDTFTADDYHRRIERAFAACEWGNTNPYRAQIAERLASMGGLHCPSRAADRFTEREQPRVDHARETAEAKAEPATPF</sequence>